<keyword evidence="1" id="KW-0812">Transmembrane</keyword>
<name>A0ABU2CQB2_9MICO</name>
<evidence type="ECO:0000256" key="1">
    <source>
        <dbReference type="SAM" id="Phobius"/>
    </source>
</evidence>
<protein>
    <submittedName>
        <fullName evidence="2">Nitrogen fixation-related uncharacterized protein</fullName>
    </submittedName>
</protein>
<feature type="transmembrane region" description="Helical" evidence="1">
    <location>
        <begin position="6"/>
        <end position="26"/>
    </location>
</feature>
<evidence type="ECO:0000313" key="3">
    <source>
        <dbReference type="Proteomes" id="UP001183585"/>
    </source>
</evidence>
<sequence length="91" mass="10221">MQTSLIIVLIVAAAVLPIIGFGRLLWRIQSRLNEAKRTIERRGHSSTAYEDMLYDIREPLHAERRSLLWDIGFVGTGLVAGAVASIWSLFL</sequence>
<dbReference type="RefSeq" id="WP_274994412.1">
    <property type="nucleotide sequence ID" value="NZ_JAJQQP010000007.1"/>
</dbReference>
<accession>A0ABU2CQB2</accession>
<gene>
    <name evidence="2" type="ORF">J2S48_003035</name>
</gene>
<comment type="caution">
    <text evidence="2">The sequence shown here is derived from an EMBL/GenBank/DDBJ whole genome shotgun (WGS) entry which is preliminary data.</text>
</comment>
<dbReference type="Proteomes" id="UP001183585">
    <property type="component" value="Unassembled WGS sequence"/>
</dbReference>
<evidence type="ECO:0000313" key="2">
    <source>
        <dbReference type="EMBL" id="MDR7383520.1"/>
    </source>
</evidence>
<feature type="transmembrane region" description="Helical" evidence="1">
    <location>
        <begin position="67"/>
        <end position="90"/>
    </location>
</feature>
<keyword evidence="1" id="KW-0472">Membrane</keyword>
<organism evidence="2 3">
    <name type="scientific">Promicromonospora iranensis</name>
    <dbReference type="NCBI Taxonomy" id="1105144"/>
    <lineage>
        <taxon>Bacteria</taxon>
        <taxon>Bacillati</taxon>
        <taxon>Actinomycetota</taxon>
        <taxon>Actinomycetes</taxon>
        <taxon>Micrococcales</taxon>
        <taxon>Promicromonosporaceae</taxon>
        <taxon>Promicromonospora</taxon>
    </lineage>
</organism>
<keyword evidence="3" id="KW-1185">Reference proteome</keyword>
<proteinExistence type="predicted"/>
<reference evidence="2 3" key="1">
    <citation type="submission" date="2023-07" db="EMBL/GenBank/DDBJ databases">
        <title>Sequencing the genomes of 1000 actinobacteria strains.</title>
        <authorList>
            <person name="Klenk H.-P."/>
        </authorList>
    </citation>
    <scope>NUCLEOTIDE SEQUENCE [LARGE SCALE GENOMIC DNA]</scope>
    <source>
        <strain evidence="2 3">DSM 45554</strain>
    </source>
</reference>
<dbReference type="EMBL" id="JAVDYE010000001">
    <property type="protein sequence ID" value="MDR7383520.1"/>
    <property type="molecule type" value="Genomic_DNA"/>
</dbReference>
<keyword evidence="1" id="KW-1133">Transmembrane helix</keyword>